<evidence type="ECO:0000256" key="3">
    <source>
        <dbReference type="ARBA" id="ARBA00022692"/>
    </source>
</evidence>
<evidence type="ECO:0000256" key="2">
    <source>
        <dbReference type="ARBA" id="ARBA00022475"/>
    </source>
</evidence>
<sequence>MEVVQYVANVTTVLTARRTGTFICWLLQFSWENSAKQLYNTLSKDLSINQPLTLLQADHTTIYNATYLVPNMVTITLDVLDEDLNVENIESWLQAIPVVCFVILLFKHTNVDLVVPIANTFETHALVNFVMIAVNEDVMYTFHNMPPRAILHRGYPSPESILYDRLSDIKLGEISAAYIKDVYTYPFEDKIPGEDIQLFTLFFQRLGLQINMKVAHCNPRESYVQCLNDQHDIVIFVNRFMPFWYSSLLIDSIEMYKYGLFVPSGRLLTIMEIFLLPFNSSVWVSVGVLCIIFYMLQRFAPTLFQNNLILVALFGWEKRKLRLSGQCEKLFAIALIVLFFHLTCVYETIVISSMINRPVKQSPKTIEDFLTANIEVLYDSQKLDIERYNMNVHGMALRSASSYTALENNAYLSNLLSLELLSNAVTNIDHFTERPRHVILKQFVWEGMAFYYFREKSIFSNRFARFRRLAFEAGLQRHWRQELLLHYMRKQNLAYHSMANQEKKIIKLGKILPVFKLLLIVWGASVLVFAIENCVFILQNKYCT</sequence>
<evidence type="ECO:0000256" key="1">
    <source>
        <dbReference type="ARBA" id="ARBA00004651"/>
    </source>
</evidence>
<evidence type="ECO:0008006" key="10">
    <source>
        <dbReference type="Google" id="ProtNLM"/>
    </source>
</evidence>
<dbReference type="AlphaFoldDB" id="A0A1I8JU44"/>
<organism evidence="9">
    <name type="scientific">Anopheles funestus</name>
    <name type="common">African malaria mosquito</name>
    <dbReference type="NCBI Taxonomy" id="62324"/>
    <lineage>
        <taxon>Eukaryota</taxon>
        <taxon>Metazoa</taxon>
        <taxon>Ecdysozoa</taxon>
        <taxon>Arthropoda</taxon>
        <taxon>Hexapoda</taxon>
        <taxon>Insecta</taxon>
        <taxon>Pterygota</taxon>
        <taxon>Neoptera</taxon>
        <taxon>Endopterygota</taxon>
        <taxon>Diptera</taxon>
        <taxon>Nematocera</taxon>
        <taxon>Culicoidea</taxon>
        <taxon>Culicidae</taxon>
        <taxon>Anophelinae</taxon>
        <taxon>Anopheles</taxon>
    </lineage>
</organism>
<evidence type="ECO:0000256" key="5">
    <source>
        <dbReference type="ARBA" id="ARBA00023136"/>
    </source>
</evidence>
<keyword evidence="4 8" id="KW-1133">Transmembrane helix</keyword>
<reference evidence="9" key="1">
    <citation type="submission" date="2020-05" db="UniProtKB">
        <authorList>
            <consortium name="EnsemblMetazoa"/>
        </authorList>
    </citation>
    <scope>IDENTIFICATION</scope>
    <source>
        <strain evidence="9">FUMOZ</strain>
    </source>
</reference>
<comment type="subcellular location">
    <subcellularLocation>
        <location evidence="1">Cell membrane</location>
        <topology evidence="1">Multi-pass membrane protein</topology>
    </subcellularLocation>
</comment>
<evidence type="ECO:0000256" key="8">
    <source>
        <dbReference type="SAM" id="Phobius"/>
    </source>
</evidence>
<dbReference type="VEuPathDB" id="VectorBase:AFUN016018"/>
<dbReference type="STRING" id="62324.A0A1I8JU44"/>
<evidence type="ECO:0000256" key="7">
    <source>
        <dbReference type="ARBA" id="ARBA00023180"/>
    </source>
</evidence>
<dbReference type="EnsemblMetazoa" id="AFUN016018-RA">
    <property type="protein sequence ID" value="AFUN016018-PA"/>
    <property type="gene ID" value="AFUN016018"/>
</dbReference>
<dbReference type="PANTHER" id="PTHR42643:SF41">
    <property type="entry name" value="IONOTROPIC RECEPTOR 20A-RELATED"/>
    <property type="match status" value="1"/>
</dbReference>
<keyword evidence="5 8" id="KW-0472">Membrane</keyword>
<keyword evidence="3 8" id="KW-0812">Transmembrane</keyword>
<dbReference type="GO" id="GO:0005886">
    <property type="term" value="C:plasma membrane"/>
    <property type="evidence" value="ECO:0007669"/>
    <property type="project" value="UniProtKB-SubCell"/>
</dbReference>
<keyword evidence="2" id="KW-1003">Cell membrane</keyword>
<dbReference type="InterPro" id="IPR052192">
    <property type="entry name" value="Insect_Ionotropic_Sensory_Rcpt"/>
</dbReference>
<evidence type="ECO:0000313" key="9">
    <source>
        <dbReference type="EnsemblMetazoa" id="AFUN016018-PA"/>
    </source>
</evidence>
<evidence type="ECO:0000256" key="4">
    <source>
        <dbReference type="ARBA" id="ARBA00022989"/>
    </source>
</evidence>
<feature type="transmembrane region" description="Helical" evidence="8">
    <location>
        <begin position="511"/>
        <end position="531"/>
    </location>
</feature>
<evidence type="ECO:0000256" key="6">
    <source>
        <dbReference type="ARBA" id="ARBA00023170"/>
    </source>
</evidence>
<protein>
    <recommendedName>
        <fullName evidence="10">Ionotropic glutamate receptor L-glutamate and glycine-binding domain-containing protein</fullName>
    </recommendedName>
</protein>
<keyword evidence="7" id="KW-0325">Glycoprotein</keyword>
<name>A0A1I8JU44_ANOFN</name>
<accession>A0A1I8JU44</accession>
<proteinExistence type="predicted"/>
<feature type="transmembrane region" description="Helical" evidence="8">
    <location>
        <begin position="273"/>
        <end position="296"/>
    </location>
</feature>
<keyword evidence="6" id="KW-0675">Receptor</keyword>
<dbReference type="VEuPathDB" id="VectorBase:AFUN2_000347"/>
<feature type="transmembrane region" description="Helical" evidence="8">
    <location>
        <begin position="330"/>
        <end position="355"/>
    </location>
</feature>
<dbReference type="PANTHER" id="PTHR42643">
    <property type="entry name" value="IONOTROPIC RECEPTOR 20A-RELATED"/>
    <property type="match status" value="1"/>
</dbReference>